<evidence type="ECO:0000313" key="3">
    <source>
        <dbReference type="Proteomes" id="UP000759131"/>
    </source>
</evidence>
<keyword evidence="3" id="KW-1185">Reference proteome</keyword>
<keyword evidence="1" id="KW-0732">Signal</keyword>
<dbReference type="AlphaFoldDB" id="A0A7R9L6V3"/>
<reference evidence="2" key="1">
    <citation type="submission" date="2020-11" db="EMBL/GenBank/DDBJ databases">
        <authorList>
            <person name="Tran Van P."/>
        </authorList>
    </citation>
    <scope>NUCLEOTIDE SEQUENCE</scope>
</reference>
<dbReference type="EMBL" id="CAJPIZ010018400">
    <property type="protein sequence ID" value="CAG2116515.1"/>
    <property type="molecule type" value="Genomic_DNA"/>
</dbReference>
<evidence type="ECO:0000256" key="1">
    <source>
        <dbReference type="SAM" id="SignalP"/>
    </source>
</evidence>
<gene>
    <name evidence="2" type="ORF">OSB1V03_LOCUS16474</name>
</gene>
<feature type="signal peptide" evidence="1">
    <location>
        <begin position="1"/>
        <end position="16"/>
    </location>
</feature>
<feature type="chain" id="PRO_5036211119" evidence="1">
    <location>
        <begin position="17"/>
        <end position="83"/>
    </location>
</feature>
<protein>
    <submittedName>
        <fullName evidence="2">Uncharacterized protein</fullName>
    </submittedName>
</protein>
<evidence type="ECO:0000313" key="2">
    <source>
        <dbReference type="EMBL" id="CAD7636085.1"/>
    </source>
</evidence>
<accession>A0A7R9L6V3</accession>
<name>A0A7R9L6V3_9ACAR</name>
<dbReference type="Proteomes" id="UP000759131">
    <property type="component" value="Unassembled WGS sequence"/>
</dbReference>
<proteinExistence type="predicted"/>
<dbReference type="OrthoDB" id="10509614at2759"/>
<dbReference type="EMBL" id="OC872975">
    <property type="protein sequence ID" value="CAD7636085.1"/>
    <property type="molecule type" value="Genomic_DNA"/>
</dbReference>
<sequence length="83" mass="9369">MYLLLLFACCLITIDASLEGKVLPPKAVCMDLRNGVRKNGGIEMFAEANGVVLESALQLYKDCVLYDEGFRYKRLMKVLSYNE</sequence>
<organism evidence="2">
    <name type="scientific">Medioppia subpectinata</name>
    <dbReference type="NCBI Taxonomy" id="1979941"/>
    <lineage>
        <taxon>Eukaryota</taxon>
        <taxon>Metazoa</taxon>
        <taxon>Ecdysozoa</taxon>
        <taxon>Arthropoda</taxon>
        <taxon>Chelicerata</taxon>
        <taxon>Arachnida</taxon>
        <taxon>Acari</taxon>
        <taxon>Acariformes</taxon>
        <taxon>Sarcoptiformes</taxon>
        <taxon>Oribatida</taxon>
        <taxon>Brachypylina</taxon>
        <taxon>Oppioidea</taxon>
        <taxon>Oppiidae</taxon>
        <taxon>Medioppia</taxon>
    </lineage>
</organism>